<organism evidence="1 2">
    <name type="scientific">Gonapodya prolifera (strain JEL478)</name>
    <name type="common">Monoblepharis prolifera</name>
    <dbReference type="NCBI Taxonomy" id="1344416"/>
    <lineage>
        <taxon>Eukaryota</taxon>
        <taxon>Fungi</taxon>
        <taxon>Fungi incertae sedis</taxon>
        <taxon>Chytridiomycota</taxon>
        <taxon>Chytridiomycota incertae sedis</taxon>
        <taxon>Monoblepharidomycetes</taxon>
        <taxon>Monoblepharidales</taxon>
        <taxon>Gonapodyaceae</taxon>
        <taxon>Gonapodya</taxon>
    </lineage>
</organism>
<proteinExistence type="predicted"/>
<sequence length="99" mass="11147">MAKKSTKRRHLTGQLDPSEAAVLDLLRKASICGPKVQVPFPAACSDKKRSDLTDEERAISLELYPVITEFVEKSYPAEARFCTLCKRNSHPFKNSCTFE</sequence>
<gene>
    <name evidence="1" type="ORF">M427DRAFT_175300</name>
</gene>
<dbReference type="EMBL" id="KQ965731">
    <property type="protein sequence ID" value="KXS22565.1"/>
    <property type="molecule type" value="Genomic_DNA"/>
</dbReference>
<accession>A0A139B1F2</accession>
<keyword evidence="2" id="KW-1185">Reference proteome</keyword>
<dbReference type="Proteomes" id="UP000070544">
    <property type="component" value="Unassembled WGS sequence"/>
</dbReference>
<dbReference type="AlphaFoldDB" id="A0A139B1F2"/>
<evidence type="ECO:0000313" key="2">
    <source>
        <dbReference type="Proteomes" id="UP000070544"/>
    </source>
</evidence>
<evidence type="ECO:0000313" key="1">
    <source>
        <dbReference type="EMBL" id="KXS22565.1"/>
    </source>
</evidence>
<reference evidence="1 2" key="1">
    <citation type="journal article" date="2015" name="Genome Biol. Evol.">
        <title>Phylogenomic analyses indicate that early fungi evolved digesting cell walls of algal ancestors of land plants.</title>
        <authorList>
            <person name="Chang Y."/>
            <person name="Wang S."/>
            <person name="Sekimoto S."/>
            <person name="Aerts A.L."/>
            <person name="Choi C."/>
            <person name="Clum A."/>
            <person name="LaButti K.M."/>
            <person name="Lindquist E.A."/>
            <person name="Yee Ngan C."/>
            <person name="Ohm R.A."/>
            <person name="Salamov A.A."/>
            <person name="Grigoriev I.V."/>
            <person name="Spatafora J.W."/>
            <person name="Berbee M.L."/>
        </authorList>
    </citation>
    <scope>NUCLEOTIDE SEQUENCE [LARGE SCALE GENOMIC DNA]</scope>
    <source>
        <strain evidence="1 2">JEL478</strain>
    </source>
</reference>
<name>A0A139B1F2_GONPJ</name>
<protein>
    <submittedName>
        <fullName evidence="1">Uncharacterized protein</fullName>
    </submittedName>
</protein>